<protein>
    <submittedName>
        <fullName evidence="1">Uncharacterized protein</fullName>
    </submittedName>
</protein>
<dbReference type="EMBL" id="DTBP01000004">
    <property type="protein sequence ID" value="HGQ73483.1"/>
    <property type="molecule type" value="Genomic_DNA"/>
</dbReference>
<evidence type="ECO:0000313" key="1">
    <source>
        <dbReference type="EMBL" id="HGQ73483.1"/>
    </source>
</evidence>
<organism evidence="1">
    <name type="scientific">Staphylothermus marinus</name>
    <dbReference type="NCBI Taxonomy" id="2280"/>
    <lineage>
        <taxon>Archaea</taxon>
        <taxon>Thermoproteota</taxon>
        <taxon>Thermoprotei</taxon>
        <taxon>Desulfurococcales</taxon>
        <taxon>Desulfurococcaceae</taxon>
        <taxon>Staphylothermus</taxon>
    </lineage>
</organism>
<gene>
    <name evidence="1" type="ORF">ENU20_00130</name>
</gene>
<accession>A0A7C4JLM0</accession>
<proteinExistence type="predicted"/>
<reference evidence="1" key="1">
    <citation type="journal article" date="2020" name="mSystems">
        <title>Genome- and Community-Level Interaction Insights into Carbon Utilization and Element Cycling Functions of Hydrothermarchaeota in Hydrothermal Sediment.</title>
        <authorList>
            <person name="Zhou Z."/>
            <person name="Liu Y."/>
            <person name="Xu W."/>
            <person name="Pan J."/>
            <person name="Luo Z.H."/>
            <person name="Li M."/>
        </authorList>
    </citation>
    <scope>NUCLEOTIDE SEQUENCE [LARGE SCALE GENOMIC DNA]</scope>
    <source>
        <strain evidence="1">SpSt-648</strain>
    </source>
</reference>
<sequence>MVKCPFCGFESSEASFRTMREPWRFRFYVVKRFECPKCRGVFQYYTGISSRGKKSEFTIRVKPRVLKKRGYG</sequence>
<dbReference type="AlphaFoldDB" id="A0A7C4JLM0"/>
<name>A0A7C4JLM0_STAMA</name>
<comment type="caution">
    <text evidence="1">The sequence shown here is derived from an EMBL/GenBank/DDBJ whole genome shotgun (WGS) entry which is preliminary data.</text>
</comment>